<feature type="chain" id="PRO_5006038799" description="MSHA biogenesis protein MshK" evidence="1">
    <location>
        <begin position="22"/>
        <end position="99"/>
    </location>
</feature>
<dbReference type="AlphaFoldDB" id="A0A0N9U4B8"/>
<evidence type="ECO:0000313" key="2">
    <source>
        <dbReference type="EMBL" id="ALH79913.1"/>
    </source>
</evidence>
<sequence>MRFHFVIAPFILAAATVPAVAAQATDTSAASALPRAPVEGEVLRDAKARILGKVYKVQPSGGVLAIVNRQTVRIPADTLSIVGGKLVTSLTKSEALKQK</sequence>
<dbReference type="OrthoDB" id="7474620at2"/>
<reference evidence="2 3" key="1">
    <citation type="journal article" date="2015" name="Genome Announc.">
        <title>Complete Genome Sequence of Polypropylene Glycol- and Polyethylene Glycol-Degrading Sphingopyxis macrogoltabida Strain EY-1.</title>
        <authorList>
            <person name="Ohtsubo Y."/>
            <person name="Nagata Y."/>
            <person name="Numata M."/>
            <person name="Tsuchikane K."/>
            <person name="Hosoyama A."/>
            <person name="Yamazoe A."/>
            <person name="Tsuda M."/>
            <person name="Fujita N."/>
            <person name="Kawai F."/>
        </authorList>
    </citation>
    <scope>NUCLEOTIDE SEQUENCE [LARGE SCALE GENOMIC DNA]</scope>
    <source>
        <strain evidence="2 3">EY-1</strain>
    </source>
</reference>
<name>A0A0N9U4B8_SPHMC</name>
<organism evidence="2 3">
    <name type="scientific">Sphingopyxis macrogoltabida</name>
    <name type="common">Sphingomonas macrogoltabidus</name>
    <dbReference type="NCBI Taxonomy" id="33050"/>
    <lineage>
        <taxon>Bacteria</taxon>
        <taxon>Pseudomonadati</taxon>
        <taxon>Pseudomonadota</taxon>
        <taxon>Alphaproteobacteria</taxon>
        <taxon>Sphingomonadales</taxon>
        <taxon>Sphingomonadaceae</taxon>
        <taxon>Sphingopyxis</taxon>
    </lineage>
</organism>
<dbReference type="RefSeq" id="WP_054587308.1">
    <property type="nucleotide sequence ID" value="NZ_CP012700.1"/>
</dbReference>
<protein>
    <recommendedName>
        <fullName evidence="4">MSHA biogenesis protein MshK</fullName>
    </recommendedName>
</protein>
<evidence type="ECO:0000313" key="3">
    <source>
        <dbReference type="Proteomes" id="UP000058074"/>
    </source>
</evidence>
<dbReference type="EMBL" id="CP012700">
    <property type="protein sequence ID" value="ALH79913.1"/>
    <property type="molecule type" value="Genomic_DNA"/>
</dbReference>
<gene>
    <name evidence="2" type="ORF">AN936_05905</name>
</gene>
<evidence type="ECO:0000256" key="1">
    <source>
        <dbReference type="SAM" id="SignalP"/>
    </source>
</evidence>
<keyword evidence="1" id="KW-0732">Signal</keyword>
<dbReference type="Proteomes" id="UP000058074">
    <property type="component" value="Chromosome"/>
</dbReference>
<feature type="signal peptide" evidence="1">
    <location>
        <begin position="1"/>
        <end position="21"/>
    </location>
</feature>
<evidence type="ECO:0008006" key="4">
    <source>
        <dbReference type="Google" id="ProtNLM"/>
    </source>
</evidence>
<dbReference type="KEGG" id="smag:AN936_05905"/>
<accession>A0A0N9U4B8</accession>
<dbReference type="PATRIC" id="fig|33050.5.peg.1232"/>
<proteinExistence type="predicted"/>